<keyword evidence="4 9" id="KW-0812">Transmembrane</keyword>
<evidence type="ECO:0000256" key="9">
    <source>
        <dbReference type="SAM" id="Phobius"/>
    </source>
</evidence>
<reference evidence="11" key="1">
    <citation type="journal article" date="2023" name="PLoS Negl. Trop. Dis.">
        <title>A genome sequence for Biomphalaria pfeifferi, the major vector snail for the human-infecting parasite Schistosoma mansoni.</title>
        <authorList>
            <person name="Bu L."/>
            <person name="Lu L."/>
            <person name="Laidemitt M.R."/>
            <person name="Zhang S.M."/>
            <person name="Mutuku M."/>
            <person name="Mkoji G."/>
            <person name="Steinauer M."/>
            <person name="Loker E.S."/>
        </authorList>
    </citation>
    <scope>NUCLEOTIDE SEQUENCE</scope>
    <source>
        <strain evidence="11">KasaAsao</strain>
    </source>
</reference>
<feature type="transmembrane region" description="Helical" evidence="9">
    <location>
        <begin position="31"/>
        <end position="53"/>
    </location>
</feature>
<feature type="transmembrane region" description="Helical" evidence="9">
    <location>
        <begin position="415"/>
        <end position="434"/>
    </location>
</feature>
<keyword evidence="5 9" id="KW-1133">Transmembrane helix</keyword>
<keyword evidence="12" id="KW-1185">Reference proteome</keyword>
<evidence type="ECO:0000313" key="11">
    <source>
        <dbReference type="EMBL" id="KAK0053935.1"/>
    </source>
</evidence>
<feature type="transmembrane region" description="Helical" evidence="9">
    <location>
        <begin position="547"/>
        <end position="568"/>
    </location>
</feature>
<dbReference type="Proteomes" id="UP001233172">
    <property type="component" value="Unassembled WGS sequence"/>
</dbReference>
<comment type="caution">
    <text evidence="11">The sequence shown here is derived from an EMBL/GenBank/DDBJ whole genome shotgun (WGS) entry which is preliminary data.</text>
</comment>
<feature type="compositionally biased region" description="Basic and acidic residues" evidence="8">
    <location>
        <begin position="127"/>
        <end position="136"/>
    </location>
</feature>
<organism evidence="11 12">
    <name type="scientific">Biomphalaria pfeifferi</name>
    <name type="common">Bloodfluke planorb</name>
    <name type="synonym">Freshwater snail</name>
    <dbReference type="NCBI Taxonomy" id="112525"/>
    <lineage>
        <taxon>Eukaryota</taxon>
        <taxon>Metazoa</taxon>
        <taxon>Spiralia</taxon>
        <taxon>Lophotrochozoa</taxon>
        <taxon>Mollusca</taxon>
        <taxon>Gastropoda</taxon>
        <taxon>Heterobranchia</taxon>
        <taxon>Euthyneura</taxon>
        <taxon>Panpulmonata</taxon>
        <taxon>Hygrophila</taxon>
        <taxon>Lymnaeoidea</taxon>
        <taxon>Planorbidae</taxon>
        <taxon>Biomphalaria</taxon>
    </lineage>
</organism>
<feature type="transmembrane region" description="Helical" evidence="9">
    <location>
        <begin position="502"/>
        <end position="523"/>
    </location>
</feature>
<evidence type="ECO:0000256" key="3">
    <source>
        <dbReference type="ARBA" id="ARBA00022679"/>
    </source>
</evidence>
<name>A0AAD8BG51_BIOPF</name>
<dbReference type="GO" id="GO:0016740">
    <property type="term" value="F:transferase activity"/>
    <property type="evidence" value="ECO:0007669"/>
    <property type="project" value="UniProtKB-KW"/>
</dbReference>
<sequence>MSATVNLLTNSTITKRQAEDPHAVPQYEETFLQLTLLIAYFMVLTVWLFRLVLSFATDSYPKRPSVDHGLANHCNNVDAESQNSNGDASPQASFRIIVSNEFMTLEHKPHKAEEIKEEPVNAQAAPHESKPTHDSPPRPGPEVVSLDKFLSALVLFGAVMIYFYMCDYRKLFEQGERTYSRDVFLFLVFLFFLVSCCFTIKPNSDKILNRDQTEEWKGWMQVMFVWYHYFKAKEWYNWIRVYIACYVWMTGFGNFSFFWIRNDYTLWRFLKMMFRLNFMVIFVAMATNNEYMLYYICAMHTYWFISVYVFMRVLQSWNRNRKLMALKFLAYAIFNSVIFEIPGFGYYIFRPFKFLLGLHDNSPDVLHEWIFRAGLDHWACFFGMLCAYNYPHFETLIHYLDSKSISKNEALKKQCVRALMGAICLVLGFVWYFVFMTKDKYQYNGIHPYTSIIPILVYIVLRNIHPYFRSYHVSLFAWLGKITLETYLSQIHIYLLSNARTLLVFLHGYPLLNFSLTTIIYLFMSHTMFSITNDCSSYFLPKDHKKLLMNVICMTALFGASALIAFGFSY</sequence>
<gene>
    <name evidence="11" type="ORF">Bpfe_016679</name>
</gene>
<dbReference type="AlphaFoldDB" id="A0AAD8BG51"/>
<evidence type="ECO:0000256" key="6">
    <source>
        <dbReference type="ARBA" id="ARBA00023136"/>
    </source>
</evidence>
<evidence type="ECO:0000256" key="5">
    <source>
        <dbReference type="ARBA" id="ARBA00022989"/>
    </source>
</evidence>
<protein>
    <submittedName>
        <fullName evidence="11">Protein REDUCED WALL ACETYLATION 2</fullName>
    </submittedName>
</protein>
<keyword evidence="6 9" id="KW-0472">Membrane</keyword>
<reference evidence="11" key="2">
    <citation type="submission" date="2023-04" db="EMBL/GenBank/DDBJ databases">
        <authorList>
            <person name="Bu L."/>
            <person name="Lu L."/>
            <person name="Laidemitt M.R."/>
            <person name="Zhang S.M."/>
            <person name="Mutuku M."/>
            <person name="Mkoji G."/>
            <person name="Steinauer M."/>
            <person name="Loker E.S."/>
        </authorList>
    </citation>
    <scope>NUCLEOTIDE SEQUENCE</scope>
    <source>
        <strain evidence="11">KasaAsao</strain>
        <tissue evidence="11">Whole Snail</tissue>
    </source>
</reference>
<feature type="transmembrane region" description="Helical" evidence="9">
    <location>
        <begin position="446"/>
        <end position="464"/>
    </location>
</feature>
<dbReference type="PANTHER" id="PTHR13533">
    <property type="entry name" value="N-ACETYLNEURAMINATE 9-O-ACETYLTRANSFERASE"/>
    <property type="match status" value="1"/>
</dbReference>
<evidence type="ECO:0000256" key="1">
    <source>
        <dbReference type="ARBA" id="ARBA00004141"/>
    </source>
</evidence>
<dbReference type="GO" id="GO:0005975">
    <property type="term" value="P:carbohydrate metabolic process"/>
    <property type="evidence" value="ECO:0007669"/>
    <property type="project" value="UniProtKB-ARBA"/>
</dbReference>
<dbReference type="InterPro" id="IPR012419">
    <property type="entry name" value="Cas1_AcylTrans_dom"/>
</dbReference>
<evidence type="ECO:0000259" key="10">
    <source>
        <dbReference type="Pfam" id="PF07779"/>
    </source>
</evidence>
<evidence type="ECO:0000256" key="8">
    <source>
        <dbReference type="SAM" id="MobiDB-lite"/>
    </source>
</evidence>
<feature type="transmembrane region" description="Helical" evidence="9">
    <location>
        <begin position="326"/>
        <end position="349"/>
    </location>
</feature>
<dbReference type="PANTHER" id="PTHR13533:SF45">
    <property type="entry name" value="CAS1P 10 TM ACYL TRANSFERASE DOMAIN-CONTAINING PROTEIN"/>
    <property type="match status" value="1"/>
</dbReference>
<feature type="transmembrane region" description="Helical" evidence="9">
    <location>
        <begin position="369"/>
        <end position="390"/>
    </location>
</feature>
<feature type="domain" description="Cas1p 10 TM acyl transferase" evidence="10">
    <location>
        <begin position="120"/>
        <end position="551"/>
    </location>
</feature>
<dbReference type="EMBL" id="JASAOG010000082">
    <property type="protein sequence ID" value="KAK0053935.1"/>
    <property type="molecule type" value="Genomic_DNA"/>
</dbReference>
<feature type="transmembrane region" description="Helical" evidence="9">
    <location>
        <begin position="184"/>
        <end position="204"/>
    </location>
</feature>
<proteinExistence type="inferred from homology"/>
<comment type="subcellular location">
    <subcellularLocation>
        <location evidence="1">Membrane</location>
        <topology evidence="1">Multi-pass membrane protein</topology>
    </subcellularLocation>
</comment>
<feature type="transmembrane region" description="Helical" evidence="9">
    <location>
        <begin position="293"/>
        <end position="314"/>
    </location>
</feature>
<evidence type="ECO:0000256" key="2">
    <source>
        <dbReference type="ARBA" id="ARBA00010666"/>
    </source>
</evidence>
<evidence type="ECO:0000256" key="4">
    <source>
        <dbReference type="ARBA" id="ARBA00022692"/>
    </source>
</evidence>
<feature type="transmembrane region" description="Helical" evidence="9">
    <location>
        <begin position="238"/>
        <end position="260"/>
    </location>
</feature>
<feature type="region of interest" description="Disordered" evidence="8">
    <location>
        <begin position="113"/>
        <end position="140"/>
    </location>
</feature>
<evidence type="ECO:0000256" key="7">
    <source>
        <dbReference type="ARBA" id="ARBA00023180"/>
    </source>
</evidence>
<evidence type="ECO:0000313" key="12">
    <source>
        <dbReference type="Proteomes" id="UP001233172"/>
    </source>
</evidence>
<accession>A0AAD8BG51</accession>
<feature type="transmembrane region" description="Helical" evidence="9">
    <location>
        <begin position="146"/>
        <end position="164"/>
    </location>
</feature>
<dbReference type="GO" id="GO:0005794">
    <property type="term" value="C:Golgi apparatus"/>
    <property type="evidence" value="ECO:0007669"/>
    <property type="project" value="UniProtKB-ARBA"/>
</dbReference>
<keyword evidence="7" id="KW-0325">Glycoprotein</keyword>
<dbReference type="GO" id="GO:0016020">
    <property type="term" value="C:membrane"/>
    <property type="evidence" value="ECO:0007669"/>
    <property type="project" value="UniProtKB-SubCell"/>
</dbReference>
<comment type="similarity">
    <text evidence="2">Belongs to the PC-esterase family. CASD1 subfamily.</text>
</comment>
<keyword evidence="3" id="KW-0808">Transferase</keyword>
<dbReference type="Pfam" id="PF07779">
    <property type="entry name" value="Cas1_AcylT"/>
    <property type="match status" value="1"/>
</dbReference>